<dbReference type="Pfam" id="PF03721">
    <property type="entry name" value="UDPG_MGDP_dh_N"/>
    <property type="match status" value="1"/>
</dbReference>
<dbReference type="PANTHER" id="PTHR43750">
    <property type="entry name" value="UDP-GLUCOSE 6-DEHYDROGENASE TUAD"/>
    <property type="match status" value="1"/>
</dbReference>
<keyword evidence="5 7" id="KW-0520">NAD</keyword>
<protein>
    <recommendedName>
        <fullName evidence="3 7">UDP-glucose 6-dehydrogenase</fullName>
        <ecNumber evidence="3 7">1.1.1.22</ecNumber>
    </recommendedName>
</protein>
<dbReference type="GO" id="GO:0000271">
    <property type="term" value="P:polysaccharide biosynthetic process"/>
    <property type="evidence" value="ECO:0007669"/>
    <property type="project" value="InterPro"/>
</dbReference>
<evidence type="ECO:0000256" key="1">
    <source>
        <dbReference type="ARBA" id="ARBA00004701"/>
    </source>
</evidence>
<dbReference type="PROSITE" id="PS51257">
    <property type="entry name" value="PROKAR_LIPOPROTEIN"/>
    <property type="match status" value="1"/>
</dbReference>
<dbReference type="UniPathway" id="UPA00038">
    <property type="reaction ID" value="UER00491"/>
</dbReference>
<dbReference type="InterPro" id="IPR014027">
    <property type="entry name" value="UDP-Glc/GDP-Man_DH_C"/>
</dbReference>
<dbReference type="InterPro" id="IPR036291">
    <property type="entry name" value="NAD(P)-bd_dom_sf"/>
</dbReference>
<dbReference type="GO" id="GO:0006065">
    <property type="term" value="P:UDP-glucuronate biosynthetic process"/>
    <property type="evidence" value="ECO:0007669"/>
    <property type="project" value="UniProtKB-UniPathway"/>
</dbReference>
<dbReference type="Pfam" id="PF00984">
    <property type="entry name" value="UDPG_MGDP_dh"/>
    <property type="match status" value="1"/>
</dbReference>
<evidence type="ECO:0000313" key="13">
    <source>
        <dbReference type="Proteomes" id="UP000051717"/>
    </source>
</evidence>
<gene>
    <name evidence="12" type="ORF">AMJ82_00995</name>
</gene>
<proteinExistence type="inferred from homology"/>
<organism evidence="12 13">
    <name type="scientific">candidate division TA06 bacterium SM23_40</name>
    <dbReference type="NCBI Taxonomy" id="1703774"/>
    <lineage>
        <taxon>Bacteria</taxon>
        <taxon>Bacteria division TA06</taxon>
    </lineage>
</organism>
<dbReference type="InterPro" id="IPR036220">
    <property type="entry name" value="UDP-Glc/GDP-Man_DH_C_sf"/>
</dbReference>
<evidence type="ECO:0000256" key="6">
    <source>
        <dbReference type="ARBA" id="ARBA00047473"/>
    </source>
</evidence>
<feature type="active site" description="Nucleophile" evidence="8">
    <location>
        <position position="260"/>
    </location>
</feature>
<feature type="binding site" evidence="9">
    <location>
        <position position="257"/>
    </location>
    <ligand>
        <name>substrate</name>
    </ligand>
</feature>
<evidence type="ECO:0000256" key="4">
    <source>
        <dbReference type="ARBA" id="ARBA00023002"/>
    </source>
</evidence>
<feature type="binding site" evidence="10">
    <location>
        <position position="86"/>
    </location>
    <ligand>
        <name>NAD(+)</name>
        <dbReference type="ChEBI" id="CHEBI:57540"/>
    </ligand>
</feature>
<reference evidence="12 13" key="1">
    <citation type="journal article" date="2015" name="Microbiome">
        <title>Genomic resolution of linkages in carbon, nitrogen, and sulfur cycling among widespread estuary sediment bacteria.</title>
        <authorList>
            <person name="Baker B.J."/>
            <person name="Lazar C.S."/>
            <person name="Teske A.P."/>
            <person name="Dick G.J."/>
        </authorList>
    </citation>
    <scope>NUCLEOTIDE SEQUENCE [LARGE SCALE GENOMIC DNA]</scope>
    <source>
        <strain evidence="12">SM23_40</strain>
    </source>
</reference>
<dbReference type="EMBL" id="LJUI01000004">
    <property type="protein sequence ID" value="KPK71330.1"/>
    <property type="molecule type" value="Genomic_DNA"/>
</dbReference>
<dbReference type="InterPro" id="IPR017476">
    <property type="entry name" value="UDP-Glc/GDP-Man"/>
</dbReference>
<comment type="catalytic activity">
    <reaction evidence="6 7">
        <text>UDP-alpha-D-glucose + 2 NAD(+) + H2O = UDP-alpha-D-glucuronate + 2 NADH + 3 H(+)</text>
        <dbReference type="Rhea" id="RHEA:23596"/>
        <dbReference type="ChEBI" id="CHEBI:15377"/>
        <dbReference type="ChEBI" id="CHEBI:15378"/>
        <dbReference type="ChEBI" id="CHEBI:57540"/>
        <dbReference type="ChEBI" id="CHEBI:57945"/>
        <dbReference type="ChEBI" id="CHEBI:58052"/>
        <dbReference type="ChEBI" id="CHEBI:58885"/>
        <dbReference type="EC" id="1.1.1.22"/>
    </reaction>
</comment>
<dbReference type="PATRIC" id="fig|1703774.3.peg.2148"/>
<feature type="binding site" evidence="10">
    <location>
        <position position="35"/>
    </location>
    <ligand>
        <name>NAD(+)</name>
        <dbReference type="ChEBI" id="CHEBI:57540"/>
    </ligand>
</feature>
<evidence type="ECO:0000256" key="8">
    <source>
        <dbReference type="PIRSR" id="PIRSR500134-1"/>
    </source>
</evidence>
<sequence length="432" mass="47629">MKVGIIGSGYVGLVTGACFAEMGNDVICVDNDEAKIDMLKRGEMPIYEPGLGDLVARNTADGRLAFTTSIEEAVDACMVLFIAVGTPSKDDGEADLSAVEAVSRKIAECMKEYRLVVEKSTVPVQTGAWIRRTLERYNPDGAEFDVASNPEFLREGSAIGDFMHPDRVVIGVESEQARTILLDLYAPLECLIVVTDIESAEMIKHASNSFLAMKISFVNAVANICERAGADVTQVAAGMGYDHRIGKEFLRAGVGFGGICFPKDLQAFRKIAESFGYDFGLLKEVEKINEEMKRLAVEKVREALWVLKGKTVGVLWLSFKPNTDDMRRAPAVDIINYLLEEEATVRVYDPVAMDRAKTILSDVTFCKDPYEVCAGSDALLIVTEWEEFANLDYAHVAKLMLTPILIDGRNMLDPDNMRELGFVYRGIGRATR</sequence>
<evidence type="ECO:0000256" key="5">
    <source>
        <dbReference type="ARBA" id="ARBA00023027"/>
    </source>
</evidence>
<dbReference type="EC" id="1.1.1.22" evidence="3 7"/>
<dbReference type="InterPro" id="IPR014026">
    <property type="entry name" value="UDP-Glc/GDP-Man_DH_dimer"/>
</dbReference>
<evidence type="ECO:0000259" key="11">
    <source>
        <dbReference type="SMART" id="SM00984"/>
    </source>
</evidence>
<dbReference type="PIRSF" id="PIRSF000124">
    <property type="entry name" value="UDPglc_GDPman_dh"/>
    <property type="match status" value="1"/>
</dbReference>
<dbReference type="NCBIfam" id="TIGR03026">
    <property type="entry name" value="NDP-sugDHase"/>
    <property type="match status" value="1"/>
</dbReference>
<name>A0A0S8GFS0_UNCT6</name>
<feature type="binding site" evidence="10">
    <location>
        <position position="30"/>
    </location>
    <ligand>
        <name>NAD(+)</name>
        <dbReference type="ChEBI" id="CHEBI:57540"/>
    </ligand>
</feature>
<feature type="binding site" evidence="10">
    <location>
        <position position="121"/>
    </location>
    <ligand>
        <name>NAD(+)</name>
        <dbReference type="ChEBI" id="CHEBI:57540"/>
    </ligand>
</feature>
<dbReference type="SUPFAM" id="SSF48179">
    <property type="entry name" value="6-phosphogluconate dehydrogenase C-terminal domain-like"/>
    <property type="match status" value="1"/>
</dbReference>
<dbReference type="PANTHER" id="PTHR43750:SF3">
    <property type="entry name" value="UDP-GLUCOSE 6-DEHYDROGENASE TUAD"/>
    <property type="match status" value="1"/>
</dbReference>
<comment type="similarity">
    <text evidence="2 7">Belongs to the UDP-glucose/GDP-mannose dehydrogenase family.</text>
</comment>
<evidence type="ECO:0000256" key="3">
    <source>
        <dbReference type="ARBA" id="ARBA00012954"/>
    </source>
</evidence>
<dbReference type="Gene3D" id="3.40.50.720">
    <property type="entry name" value="NAD(P)-binding Rossmann-like Domain"/>
    <property type="match status" value="2"/>
</dbReference>
<evidence type="ECO:0000313" key="12">
    <source>
        <dbReference type="EMBL" id="KPK71330.1"/>
    </source>
</evidence>
<dbReference type="GO" id="GO:0003979">
    <property type="term" value="F:UDP-glucose 6-dehydrogenase activity"/>
    <property type="evidence" value="ECO:0007669"/>
    <property type="project" value="UniProtKB-EC"/>
</dbReference>
<evidence type="ECO:0000256" key="9">
    <source>
        <dbReference type="PIRSR" id="PIRSR500134-2"/>
    </source>
</evidence>
<dbReference type="SUPFAM" id="SSF51735">
    <property type="entry name" value="NAD(P)-binding Rossmann-fold domains"/>
    <property type="match status" value="1"/>
</dbReference>
<dbReference type="SMART" id="SM00984">
    <property type="entry name" value="UDPG_MGDP_dh_C"/>
    <property type="match status" value="1"/>
</dbReference>
<comment type="pathway">
    <text evidence="1">Nucleotide-sugar biosynthesis; UDP-alpha-D-glucuronate biosynthesis; UDP-alpha-D-glucuronate from UDP-alpha-D-glucose: step 1/1.</text>
</comment>
<comment type="caution">
    <text evidence="12">The sequence shown here is derived from an EMBL/GenBank/DDBJ whole genome shotgun (WGS) entry which is preliminary data.</text>
</comment>
<keyword evidence="4 7" id="KW-0560">Oxidoreductase</keyword>
<feature type="binding site" evidence="9">
    <location>
        <position position="320"/>
    </location>
    <ligand>
        <name>substrate</name>
    </ligand>
</feature>
<dbReference type="PIRSF" id="PIRSF500134">
    <property type="entry name" value="UDPglc_DH_bac"/>
    <property type="match status" value="1"/>
</dbReference>
<dbReference type="InterPro" id="IPR008927">
    <property type="entry name" value="6-PGluconate_DH-like_C_sf"/>
</dbReference>
<feature type="binding site" evidence="10">
    <location>
        <position position="327"/>
    </location>
    <ligand>
        <name>NAD(+)</name>
        <dbReference type="ChEBI" id="CHEBI:57540"/>
    </ligand>
</feature>
<dbReference type="GO" id="GO:0051287">
    <property type="term" value="F:NAD binding"/>
    <property type="evidence" value="ECO:0007669"/>
    <property type="project" value="InterPro"/>
</dbReference>
<dbReference type="AlphaFoldDB" id="A0A0S8GFS0"/>
<feature type="domain" description="UDP-glucose/GDP-mannose dehydrogenase C-terminal" evidence="11">
    <location>
        <begin position="313"/>
        <end position="414"/>
    </location>
</feature>
<feature type="binding site" evidence="9">
    <location>
        <position position="204"/>
    </location>
    <ligand>
        <name>substrate</name>
    </ligand>
</feature>
<dbReference type="SUPFAM" id="SSF52413">
    <property type="entry name" value="UDP-glucose/GDP-mannose dehydrogenase C-terminal domain"/>
    <property type="match status" value="1"/>
</dbReference>
<dbReference type="InterPro" id="IPR028357">
    <property type="entry name" value="UDPglc_DH_bac"/>
</dbReference>
<evidence type="ECO:0000256" key="10">
    <source>
        <dbReference type="PIRSR" id="PIRSR500134-3"/>
    </source>
</evidence>
<dbReference type="InterPro" id="IPR001732">
    <property type="entry name" value="UDP-Glc/GDP-Man_DH_N"/>
</dbReference>
<accession>A0A0S8GFS0</accession>
<feature type="binding site" evidence="9">
    <location>
        <begin position="152"/>
        <end position="155"/>
    </location>
    <ligand>
        <name>substrate</name>
    </ligand>
</feature>
<dbReference type="Gene3D" id="1.20.5.100">
    <property type="entry name" value="Cytochrome c1, transmembrane anchor, C-terminal"/>
    <property type="match status" value="1"/>
</dbReference>
<evidence type="ECO:0000256" key="2">
    <source>
        <dbReference type="ARBA" id="ARBA00006601"/>
    </source>
</evidence>
<evidence type="ECO:0000256" key="7">
    <source>
        <dbReference type="PIRNR" id="PIRNR000124"/>
    </source>
</evidence>
<dbReference type="Proteomes" id="UP000051717">
    <property type="component" value="Unassembled WGS sequence"/>
</dbReference>
<dbReference type="Pfam" id="PF03720">
    <property type="entry name" value="UDPG_MGDP_dh_C"/>
    <property type="match status" value="1"/>
</dbReference>
<feature type="binding site" evidence="9">
    <location>
        <begin position="249"/>
        <end position="253"/>
    </location>
    <ligand>
        <name>substrate</name>
    </ligand>
</feature>
<feature type="binding site" evidence="10">
    <location>
        <position position="155"/>
    </location>
    <ligand>
        <name>NAD(+)</name>
        <dbReference type="ChEBI" id="CHEBI:57540"/>
    </ligand>
</feature>
<feature type="binding site" evidence="10">
    <location>
        <position position="263"/>
    </location>
    <ligand>
        <name>NAD(+)</name>
        <dbReference type="ChEBI" id="CHEBI:57540"/>
    </ligand>
</feature>